<dbReference type="Gene3D" id="2.60.40.3330">
    <property type="match status" value="1"/>
</dbReference>
<reference evidence="3 4" key="2">
    <citation type="submission" date="2018-11" db="EMBL/GenBank/DDBJ databases">
        <authorList>
            <consortium name="Pathogen Informatics"/>
        </authorList>
    </citation>
    <scope>NUCLEOTIDE SEQUENCE [LARGE SCALE GENOMIC DNA]</scope>
</reference>
<evidence type="ECO:0000313" key="4">
    <source>
        <dbReference type="Proteomes" id="UP000270296"/>
    </source>
</evidence>
<accession>A0A183J1D1</accession>
<dbReference type="EMBL" id="UZAM01013028">
    <property type="protein sequence ID" value="VDP24924.1"/>
    <property type="molecule type" value="Genomic_DNA"/>
</dbReference>
<proteinExistence type="inferred from homology"/>
<evidence type="ECO:0000313" key="3">
    <source>
        <dbReference type="EMBL" id="VDP24924.1"/>
    </source>
</evidence>
<reference evidence="5" key="1">
    <citation type="submission" date="2016-06" db="UniProtKB">
        <authorList>
            <consortium name="WormBaseParasite"/>
        </authorList>
    </citation>
    <scope>IDENTIFICATION</scope>
</reference>
<evidence type="ECO:0000256" key="2">
    <source>
        <dbReference type="SAM" id="SignalP"/>
    </source>
</evidence>
<feature type="signal peptide" evidence="2">
    <location>
        <begin position="1"/>
        <end position="23"/>
    </location>
</feature>
<protein>
    <submittedName>
        <fullName evidence="5">Transthyretin-like family protein</fullName>
    </submittedName>
</protein>
<evidence type="ECO:0000256" key="1">
    <source>
        <dbReference type="ARBA" id="ARBA00010112"/>
    </source>
</evidence>
<dbReference type="InterPro" id="IPR038479">
    <property type="entry name" value="Transthyretin-like_sf"/>
</dbReference>
<dbReference type="PANTHER" id="PTHR21700">
    <property type="entry name" value="TRANSTHYRETIN-LIKE FAMILY PROTEIN-RELATED"/>
    <property type="match status" value="1"/>
</dbReference>
<feature type="chain" id="PRO_5043140331" evidence="2">
    <location>
        <begin position="24"/>
        <end position="138"/>
    </location>
</feature>
<keyword evidence="4" id="KW-1185">Reference proteome</keyword>
<dbReference type="PANTHER" id="PTHR21700:SF46">
    <property type="entry name" value="TRANSTHYRETIN-LIKE PROTEIN 52"/>
    <property type="match status" value="1"/>
</dbReference>
<keyword evidence="2" id="KW-0732">Signal</keyword>
<dbReference type="Proteomes" id="UP000270296">
    <property type="component" value="Unassembled WGS sequence"/>
</dbReference>
<evidence type="ECO:0000313" key="5">
    <source>
        <dbReference type="WBParaSite" id="SBAD_0001002701-mRNA-1"/>
    </source>
</evidence>
<gene>
    <name evidence="3" type="ORF">SBAD_LOCUS9680</name>
</gene>
<organism evidence="5">
    <name type="scientific">Soboliphyme baturini</name>
    <dbReference type="NCBI Taxonomy" id="241478"/>
    <lineage>
        <taxon>Eukaryota</taxon>
        <taxon>Metazoa</taxon>
        <taxon>Ecdysozoa</taxon>
        <taxon>Nematoda</taxon>
        <taxon>Enoplea</taxon>
        <taxon>Dorylaimia</taxon>
        <taxon>Dioctophymatida</taxon>
        <taxon>Dioctophymatoidea</taxon>
        <taxon>Soboliphymatidae</taxon>
        <taxon>Soboliphyme</taxon>
    </lineage>
</organism>
<sequence>MCRHYCLIALVASCTIFMLPASADERCVIVSGHLTCKKNPAAANSAELKLYDKDSYWMFNWFDPDDLMGFSNAQQFGEFDIKGCARDVDWLPGLTNPPDPYLQIFHTCNDKQGETKIYNGTLKFSPERNYLGDIVLDS</sequence>
<dbReference type="InterPro" id="IPR001534">
    <property type="entry name" value="Transthyretin-like"/>
</dbReference>
<dbReference type="OrthoDB" id="5781504at2759"/>
<name>A0A183J1D1_9BILA</name>
<dbReference type="Pfam" id="PF01060">
    <property type="entry name" value="TTR-52"/>
    <property type="match status" value="1"/>
</dbReference>
<comment type="similarity">
    <text evidence="1">Belongs to the nematode transthyretin-like family.</text>
</comment>
<dbReference type="AlphaFoldDB" id="A0A183J1D1"/>
<dbReference type="WBParaSite" id="SBAD_0001002701-mRNA-1">
    <property type="protein sequence ID" value="SBAD_0001002701-mRNA-1"/>
    <property type="gene ID" value="SBAD_0001002701"/>
</dbReference>
<dbReference type="GO" id="GO:0009986">
    <property type="term" value="C:cell surface"/>
    <property type="evidence" value="ECO:0007669"/>
    <property type="project" value="InterPro"/>
</dbReference>